<evidence type="ECO:0000256" key="6">
    <source>
        <dbReference type="SAM" id="Phobius"/>
    </source>
</evidence>
<evidence type="ECO:0000256" key="4">
    <source>
        <dbReference type="ARBA" id="ARBA00023088"/>
    </source>
</evidence>
<keyword evidence="6" id="KW-0472">Membrane</keyword>
<dbReference type="PROSITE" id="PS50847">
    <property type="entry name" value="GRAM_POS_ANCHORING"/>
    <property type="match status" value="1"/>
</dbReference>
<evidence type="ECO:0000256" key="5">
    <source>
        <dbReference type="SAM" id="MobiDB-lite"/>
    </source>
</evidence>
<accession>A0ABS3HN27</accession>
<keyword evidence="4" id="KW-0572">Peptidoglycan-anchor</keyword>
<proteinExistence type="predicted"/>
<dbReference type="InterPro" id="IPR019931">
    <property type="entry name" value="LPXTG_anchor"/>
</dbReference>
<feature type="compositionally biased region" description="Basic and acidic residues" evidence="5">
    <location>
        <begin position="40"/>
        <end position="57"/>
    </location>
</feature>
<reference evidence="9 10" key="1">
    <citation type="submission" date="2021-03" db="EMBL/GenBank/DDBJ databases">
        <title>Enterococcal diversity collection.</title>
        <authorList>
            <person name="Gilmore M.S."/>
            <person name="Schwartzman J."/>
            <person name="Van Tyne D."/>
            <person name="Martin M."/>
            <person name="Earl A.M."/>
            <person name="Manson A.L."/>
            <person name="Straub T."/>
            <person name="Salamzade R."/>
            <person name="Saavedra J."/>
            <person name="Lebreton F."/>
            <person name="Prichula J."/>
            <person name="Schaufler K."/>
            <person name="Gaca A."/>
            <person name="Sgardioli B."/>
            <person name="Wagenaar J."/>
            <person name="Strong T."/>
        </authorList>
    </citation>
    <scope>NUCLEOTIDE SEQUENCE [LARGE SCALE GENOMIC DNA]</scope>
    <source>
        <strain evidence="9 10">MJM16</strain>
    </source>
</reference>
<comment type="caution">
    <text evidence="9">The sequence shown here is derived from an EMBL/GenBank/DDBJ whole genome shotgun (WGS) entry which is preliminary data.</text>
</comment>
<evidence type="ECO:0000256" key="2">
    <source>
        <dbReference type="ARBA" id="ARBA00022525"/>
    </source>
</evidence>
<feature type="transmembrane region" description="Helical" evidence="6">
    <location>
        <begin position="87"/>
        <end position="105"/>
    </location>
</feature>
<evidence type="ECO:0000256" key="7">
    <source>
        <dbReference type="SAM" id="SignalP"/>
    </source>
</evidence>
<feature type="region of interest" description="Disordered" evidence="5">
    <location>
        <begin position="29"/>
        <end position="73"/>
    </location>
</feature>
<dbReference type="NCBIfam" id="TIGR01167">
    <property type="entry name" value="LPXTG_anchor"/>
    <property type="match status" value="1"/>
</dbReference>
<dbReference type="Pfam" id="PF00746">
    <property type="entry name" value="Gram_pos_anchor"/>
    <property type="match status" value="1"/>
</dbReference>
<feature type="domain" description="Gram-positive cocci surface proteins LPxTG" evidence="8">
    <location>
        <begin position="78"/>
        <end position="114"/>
    </location>
</feature>
<sequence>MKRKLFLSIFLCFAGLWYSSLTVHADSFNGQTPVGVGFVDDEKDKKTEDEKKQDKTGGEMFPGTGGNSSDQSLWSKLLPRTGEEMKMGISVLGVLLFSGTLLFYVKRHRREQEK</sequence>
<dbReference type="EMBL" id="JAFLVR010000074">
    <property type="protein sequence ID" value="MBO0454857.1"/>
    <property type="molecule type" value="Genomic_DNA"/>
</dbReference>
<organism evidence="9 10">
    <name type="scientific">Candidatus Enterococcus murrayae</name>
    <dbReference type="NCBI Taxonomy" id="2815321"/>
    <lineage>
        <taxon>Bacteria</taxon>
        <taxon>Bacillati</taxon>
        <taxon>Bacillota</taxon>
        <taxon>Bacilli</taxon>
        <taxon>Lactobacillales</taxon>
        <taxon>Enterococcaceae</taxon>
        <taxon>Enterococcus</taxon>
    </lineage>
</organism>
<evidence type="ECO:0000313" key="10">
    <source>
        <dbReference type="Proteomes" id="UP000664495"/>
    </source>
</evidence>
<keyword evidence="6" id="KW-1133">Transmembrane helix</keyword>
<evidence type="ECO:0000313" key="9">
    <source>
        <dbReference type="EMBL" id="MBO0454857.1"/>
    </source>
</evidence>
<evidence type="ECO:0000256" key="3">
    <source>
        <dbReference type="ARBA" id="ARBA00022729"/>
    </source>
</evidence>
<keyword evidence="2" id="KW-0964">Secreted</keyword>
<keyword evidence="1" id="KW-0134">Cell wall</keyword>
<gene>
    <name evidence="9" type="ORF">JZO85_21545</name>
</gene>
<keyword evidence="3 7" id="KW-0732">Signal</keyword>
<keyword evidence="10" id="KW-1185">Reference proteome</keyword>
<keyword evidence="6" id="KW-0812">Transmembrane</keyword>
<dbReference type="RefSeq" id="WP_207110583.1">
    <property type="nucleotide sequence ID" value="NZ_JAFLVR010000074.1"/>
</dbReference>
<evidence type="ECO:0000259" key="8">
    <source>
        <dbReference type="PROSITE" id="PS50847"/>
    </source>
</evidence>
<dbReference type="Proteomes" id="UP000664495">
    <property type="component" value="Unassembled WGS sequence"/>
</dbReference>
<name>A0ABS3HN27_9ENTE</name>
<feature type="chain" id="PRO_5045638639" evidence="7">
    <location>
        <begin position="26"/>
        <end position="114"/>
    </location>
</feature>
<feature type="signal peptide" evidence="7">
    <location>
        <begin position="1"/>
        <end position="25"/>
    </location>
</feature>
<protein>
    <submittedName>
        <fullName evidence="9">LPXTG cell wall anchor domain-containing protein</fullName>
    </submittedName>
</protein>
<evidence type="ECO:0000256" key="1">
    <source>
        <dbReference type="ARBA" id="ARBA00022512"/>
    </source>
</evidence>